<organism evidence="1 2">
    <name type="scientific">Pneumocystis oryctolagi</name>
    <dbReference type="NCBI Taxonomy" id="42067"/>
    <lineage>
        <taxon>Eukaryota</taxon>
        <taxon>Fungi</taxon>
        <taxon>Dikarya</taxon>
        <taxon>Ascomycota</taxon>
        <taxon>Taphrinomycotina</taxon>
        <taxon>Pneumocystomycetes</taxon>
        <taxon>Pneumocystaceae</taxon>
        <taxon>Pneumocystis</taxon>
    </lineage>
</organism>
<protein>
    <submittedName>
        <fullName evidence="1">Uncharacterized protein</fullName>
    </submittedName>
</protein>
<gene>
    <name evidence="1" type="ORF">PORY_002515</name>
</gene>
<dbReference type="EMBL" id="JABTEG010000011">
    <property type="protein sequence ID" value="KAG4304151.1"/>
    <property type="molecule type" value="Genomic_DNA"/>
</dbReference>
<evidence type="ECO:0000313" key="1">
    <source>
        <dbReference type="EMBL" id="KAG4304151.1"/>
    </source>
</evidence>
<comment type="caution">
    <text evidence="1">The sequence shown here is derived from an EMBL/GenBank/DDBJ whole genome shotgun (WGS) entry which is preliminary data.</text>
</comment>
<name>A0ACB7C9G3_9ASCO</name>
<accession>A0ACB7C9G3</accession>
<proteinExistence type="predicted"/>
<sequence>MSIRRKKTFLKESKSLSEKIDIPWLNTSTPAKVKKPPKVFVEDKVFYATLLSILEKVNRKIDIQDNNKREKKKELEEAKRARQIKRETKELDRKNKKQKRWEDAIAKVKQKKRFSR</sequence>
<reference evidence="1 2" key="1">
    <citation type="journal article" date="2021" name="Commun. Biol.">
        <title>Genomic insights into the host specific adaptation of the Pneumocystis genus.</title>
        <authorList>
            <person name="Cisse O.H."/>
            <person name="Ma L."/>
            <person name="Dekker J.P."/>
            <person name="Khil P.P."/>
            <person name="Youn J.-H."/>
            <person name="Brenchley J.M."/>
            <person name="Blair R."/>
            <person name="Pahar B."/>
            <person name="Chabe M."/>
            <person name="Van Rompay K.K.A."/>
            <person name="Keesler R."/>
            <person name="Sukura A."/>
            <person name="Hirsch V."/>
            <person name="Kutty G."/>
            <person name="Liu Y."/>
            <person name="Peng L."/>
            <person name="Chen J."/>
            <person name="Song J."/>
            <person name="Weissenbacher-Lang C."/>
            <person name="Xu J."/>
            <person name="Upham N.S."/>
            <person name="Stajich J.E."/>
            <person name="Cuomo C.A."/>
            <person name="Cushion M.T."/>
            <person name="Kovacs J.A."/>
        </authorList>
    </citation>
    <scope>NUCLEOTIDE SEQUENCE [LARGE SCALE GENOMIC DNA]</scope>
    <source>
        <strain evidence="1 2">RABM</strain>
    </source>
</reference>
<dbReference type="Proteomes" id="UP000768646">
    <property type="component" value="Unassembled WGS sequence"/>
</dbReference>
<keyword evidence="2" id="KW-1185">Reference proteome</keyword>
<evidence type="ECO:0000313" key="2">
    <source>
        <dbReference type="Proteomes" id="UP000768646"/>
    </source>
</evidence>